<dbReference type="EMBL" id="JARJCM010000207">
    <property type="protein sequence ID" value="KAJ7022585.1"/>
    <property type="molecule type" value="Genomic_DNA"/>
</dbReference>
<feature type="chain" id="PRO_5042278721" evidence="3">
    <location>
        <begin position="22"/>
        <end position="186"/>
    </location>
</feature>
<gene>
    <name evidence="4" type="ORF">C8F04DRAFT_1137764</name>
</gene>
<keyword evidence="5" id="KW-1185">Reference proteome</keyword>
<feature type="transmembrane region" description="Helical" evidence="2">
    <location>
        <begin position="37"/>
        <end position="56"/>
    </location>
</feature>
<accession>A0AAD6SAA2</accession>
<organism evidence="4 5">
    <name type="scientific">Mycena alexandri</name>
    <dbReference type="NCBI Taxonomy" id="1745969"/>
    <lineage>
        <taxon>Eukaryota</taxon>
        <taxon>Fungi</taxon>
        <taxon>Dikarya</taxon>
        <taxon>Basidiomycota</taxon>
        <taxon>Agaricomycotina</taxon>
        <taxon>Agaricomycetes</taxon>
        <taxon>Agaricomycetidae</taxon>
        <taxon>Agaricales</taxon>
        <taxon>Marasmiineae</taxon>
        <taxon>Mycenaceae</taxon>
        <taxon>Mycena</taxon>
    </lineage>
</organism>
<feature type="region of interest" description="Disordered" evidence="1">
    <location>
        <begin position="89"/>
        <end position="162"/>
    </location>
</feature>
<proteinExistence type="predicted"/>
<evidence type="ECO:0000313" key="4">
    <source>
        <dbReference type="EMBL" id="KAJ7022585.1"/>
    </source>
</evidence>
<protein>
    <submittedName>
        <fullName evidence="4">Uncharacterized protein</fullName>
    </submittedName>
</protein>
<keyword evidence="2" id="KW-1133">Transmembrane helix</keyword>
<evidence type="ECO:0000256" key="3">
    <source>
        <dbReference type="SAM" id="SignalP"/>
    </source>
</evidence>
<reference evidence="4" key="1">
    <citation type="submission" date="2023-03" db="EMBL/GenBank/DDBJ databases">
        <title>Massive genome expansion in bonnet fungi (Mycena s.s.) driven by repeated elements and novel gene families across ecological guilds.</title>
        <authorList>
            <consortium name="Lawrence Berkeley National Laboratory"/>
            <person name="Harder C.B."/>
            <person name="Miyauchi S."/>
            <person name="Viragh M."/>
            <person name="Kuo A."/>
            <person name="Thoen E."/>
            <person name="Andreopoulos B."/>
            <person name="Lu D."/>
            <person name="Skrede I."/>
            <person name="Drula E."/>
            <person name="Henrissat B."/>
            <person name="Morin E."/>
            <person name="Kohler A."/>
            <person name="Barry K."/>
            <person name="LaButti K."/>
            <person name="Morin E."/>
            <person name="Salamov A."/>
            <person name="Lipzen A."/>
            <person name="Mereny Z."/>
            <person name="Hegedus B."/>
            <person name="Baldrian P."/>
            <person name="Stursova M."/>
            <person name="Weitz H."/>
            <person name="Taylor A."/>
            <person name="Grigoriev I.V."/>
            <person name="Nagy L.G."/>
            <person name="Martin F."/>
            <person name="Kauserud H."/>
        </authorList>
    </citation>
    <scope>NUCLEOTIDE SEQUENCE</scope>
    <source>
        <strain evidence="4">CBHHK200</strain>
    </source>
</reference>
<feature type="compositionally biased region" description="Polar residues" evidence="1">
    <location>
        <begin position="89"/>
        <end position="105"/>
    </location>
</feature>
<evidence type="ECO:0000256" key="1">
    <source>
        <dbReference type="SAM" id="MobiDB-lite"/>
    </source>
</evidence>
<name>A0AAD6SAA2_9AGAR</name>
<comment type="caution">
    <text evidence="4">The sequence shown here is derived from an EMBL/GenBank/DDBJ whole genome shotgun (WGS) entry which is preliminary data.</text>
</comment>
<keyword evidence="2" id="KW-0812">Transmembrane</keyword>
<dbReference type="Proteomes" id="UP001218188">
    <property type="component" value="Unassembled WGS sequence"/>
</dbReference>
<evidence type="ECO:0000256" key="2">
    <source>
        <dbReference type="SAM" id="Phobius"/>
    </source>
</evidence>
<evidence type="ECO:0000313" key="5">
    <source>
        <dbReference type="Proteomes" id="UP001218188"/>
    </source>
</evidence>
<sequence>MLPFTSLTIFTLSLAISPASAIIISNNGHRSTTSRIIGAVIAVVIFLALLTILCVARRRRARAGGPLLGGFAPGSTGAGKFGGFNRWGQGNTHNQNQGAYQTGGQPSYFPGGHPAGAKNPPGDQVPPPYTSTGAFSAPTGPPPDNAQQGTYAAPPGPPPQAHVNVCFLHLSPDAASRAFFPGPTAE</sequence>
<dbReference type="AlphaFoldDB" id="A0AAD6SAA2"/>
<keyword evidence="3" id="KW-0732">Signal</keyword>
<feature type="signal peptide" evidence="3">
    <location>
        <begin position="1"/>
        <end position="21"/>
    </location>
</feature>
<keyword evidence="2" id="KW-0472">Membrane</keyword>